<dbReference type="InterPro" id="IPR050464">
    <property type="entry name" value="Zeta_carotene_desat/Oxidored"/>
</dbReference>
<proteinExistence type="predicted"/>
<dbReference type="Proteomes" id="UP000019438">
    <property type="component" value="Chromosome"/>
</dbReference>
<accession>A0AAN0RFS2</accession>
<dbReference type="InterPro" id="IPR002937">
    <property type="entry name" value="Amino_oxidase"/>
</dbReference>
<dbReference type="Pfam" id="PF01593">
    <property type="entry name" value="Amino_oxidase"/>
    <property type="match status" value="1"/>
</dbReference>
<evidence type="ECO:0000313" key="2">
    <source>
        <dbReference type="EMBL" id="AHJ64181.1"/>
    </source>
</evidence>
<dbReference type="KEGG" id="gbc:GbCGDNIH3_2277"/>
<evidence type="ECO:0000313" key="3">
    <source>
        <dbReference type="Proteomes" id="UP000019438"/>
    </source>
</evidence>
<dbReference type="EMBL" id="CP003181">
    <property type="protein sequence ID" value="AHJ64181.1"/>
    <property type="molecule type" value="Genomic_DNA"/>
</dbReference>
<dbReference type="PANTHER" id="PTHR42923">
    <property type="entry name" value="PROTOPORPHYRINOGEN OXIDASE"/>
    <property type="match status" value="1"/>
</dbReference>
<dbReference type="PRINTS" id="PR00419">
    <property type="entry name" value="ADXRDTASE"/>
</dbReference>
<dbReference type="InterPro" id="IPR036188">
    <property type="entry name" value="FAD/NAD-bd_sf"/>
</dbReference>
<reference evidence="3" key="1">
    <citation type="submission" date="2012-06" db="EMBL/GenBank/DDBJ databases">
        <title>Genome analysis of multiple Granulibacter bethesdensis isolates demonstrates substantial genome diversity.</title>
        <authorList>
            <person name="Greenberg D.E."/>
            <person name="Porcella S.F."/>
            <person name="Zarember K."/>
            <person name="Zelazny A.M."/>
            <person name="Bruno D."/>
            <person name="Martens C."/>
            <person name="Barbian K.D."/>
            <person name="Jaske E."/>
            <person name="Holland S.M."/>
        </authorList>
    </citation>
    <scope>NUCLEOTIDE SEQUENCE [LARGE SCALE GENOMIC DNA]</scope>
    <source>
        <strain evidence="3">CGDNIH3</strain>
    </source>
</reference>
<dbReference type="SUPFAM" id="SSF51905">
    <property type="entry name" value="FAD/NAD(P)-binding domain"/>
    <property type="match status" value="1"/>
</dbReference>
<gene>
    <name evidence="2" type="ORF">GbCGDNIH3_2277</name>
</gene>
<dbReference type="Gene3D" id="3.50.50.60">
    <property type="entry name" value="FAD/NAD(P)-binding domain"/>
    <property type="match status" value="1"/>
</dbReference>
<dbReference type="RefSeq" id="WP_025287567.1">
    <property type="nucleotide sequence ID" value="NZ_CP003181.2"/>
</dbReference>
<protein>
    <submittedName>
        <fullName evidence="2">FAD dependent oxidoreductase</fullName>
    </submittedName>
</protein>
<sequence>MARVAVVGAGAMGLAAAYHAVKAGHDVTVYEADAVPGGMAAHFDFGGLSLERYYHFVCKSDQPTFDLMQELGIGDKMRWMPTSMGYFFEGKLSEWGTPVALLKFPGLTLIEKFRYGLMMFFATKRKAAGSLENISARKWIEAWCGQSVYQKLWRSLFDLKFYQYADPVSAAWIWTRIKRVGTSRRSIMQEELGYIEGGSETLIARLVQAVEAGGGTIRLHTPVEKVLTDQGRVRGVVVAGEEIACDAAILTVPTPLIPEMVPDLTDRKRYADILNIGVACLIFKLRKQVTPHFWVNVVDPAMGIPGFVEFSNLRPTGDTIVYVPYYMPVDQPNWARSDDDLLNEAFSYLKRVNPALTDSDRIDARVGRLRHAQPVCPPGFASQIPPVQTQVKGLQIADTCFYYPEDRGISESVRYGRLMAQSIEASIKGQKGAL</sequence>
<organism evidence="2 3">
    <name type="scientific">Granulibacter bethesdensis</name>
    <dbReference type="NCBI Taxonomy" id="364410"/>
    <lineage>
        <taxon>Bacteria</taxon>
        <taxon>Pseudomonadati</taxon>
        <taxon>Pseudomonadota</taxon>
        <taxon>Alphaproteobacteria</taxon>
        <taxon>Acetobacterales</taxon>
        <taxon>Acetobacteraceae</taxon>
        <taxon>Granulibacter</taxon>
    </lineage>
</organism>
<name>A0AAN0RFS2_9PROT</name>
<dbReference type="PANTHER" id="PTHR42923:SF46">
    <property type="entry name" value="AMINE OXIDASE"/>
    <property type="match status" value="1"/>
</dbReference>
<dbReference type="GO" id="GO:0016491">
    <property type="term" value="F:oxidoreductase activity"/>
    <property type="evidence" value="ECO:0007669"/>
    <property type="project" value="InterPro"/>
</dbReference>
<evidence type="ECO:0000259" key="1">
    <source>
        <dbReference type="Pfam" id="PF01593"/>
    </source>
</evidence>
<dbReference type="AlphaFoldDB" id="A0AAN0RFS2"/>
<dbReference type="NCBIfam" id="NF005560">
    <property type="entry name" value="PRK07233.1"/>
    <property type="match status" value="1"/>
</dbReference>
<feature type="domain" description="Amine oxidase" evidence="1">
    <location>
        <begin position="13"/>
        <end position="354"/>
    </location>
</feature>